<dbReference type="GO" id="GO:1990923">
    <property type="term" value="C:PET complex"/>
    <property type="evidence" value="ECO:0007669"/>
    <property type="project" value="TreeGrafter"/>
</dbReference>
<dbReference type="WBParaSite" id="PDA_v2.g27741.t1">
    <property type="protein sequence ID" value="PDA_v2.g27741.t1"/>
    <property type="gene ID" value="PDA_v2.g27741"/>
</dbReference>
<dbReference type="GO" id="GO:0034587">
    <property type="term" value="P:piRNA processing"/>
    <property type="evidence" value="ECO:0007669"/>
    <property type="project" value="TreeGrafter"/>
</dbReference>
<dbReference type="InterPro" id="IPR012337">
    <property type="entry name" value="RNaseH-like_sf"/>
</dbReference>
<dbReference type="GO" id="GO:0003676">
    <property type="term" value="F:nucleic acid binding"/>
    <property type="evidence" value="ECO:0007669"/>
    <property type="project" value="InterPro"/>
</dbReference>
<dbReference type="AlphaFoldDB" id="A0A914QEE0"/>
<sequence>MHDIKRVANVLAHQYSVNMRNVFDTQIAHAVLQHEKFGKPFNELRAISFLNLQRVYYPQSIMMSDLSPRKLSQPIK</sequence>
<protein>
    <submittedName>
        <fullName evidence="2">Uncharacterized protein</fullName>
    </submittedName>
</protein>
<proteinExistence type="predicted"/>
<dbReference type="SUPFAM" id="SSF53098">
    <property type="entry name" value="Ribonuclease H-like"/>
    <property type="match status" value="1"/>
</dbReference>
<dbReference type="PANTHER" id="PTHR46628">
    <property type="entry name" value="PIRNA BIOGENESIS PROTEIN EXD1"/>
    <property type="match status" value="1"/>
</dbReference>
<evidence type="ECO:0000313" key="2">
    <source>
        <dbReference type="WBParaSite" id="PDA_v2.g27741.t1"/>
    </source>
</evidence>
<reference evidence="2" key="1">
    <citation type="submission" date="2022-11" db="UniProtKB">
        <authorList>
            <consortium name="WormBaseParasite"/>
        </authorList>
    </citation>
    <scope>IDENTIFICATION</scope>
</reference>
<name>A0A914QEE0_9BILA</name>
<dbReference type="InterPro" id="IPR036397">
    <property type="entry name" value="RNaseH_sf"/>
</dbReference>
<dbReference type="Proteomes" id="UP000887578">
    <property type="component" value="Unplaced"/>
</dbReference>
<evidence type="ECO:0000313" key="1">
    <source>
        <dbReference type="Proteomes" id="UP000887578"/>
    </source>
</evidence>
<dbReference type="InterPro" id="IPR052144">
    <property type="entry name" value="piRNA_biogenesis_EXD1"/>
</dbReference>
<dbReference type="PANTHER" id="PTHR46628:SF1">
    <property type="entry name" value="PIRNA BIOGENESIS PROTEIN EXD1"/>
    <property type="match status" value="1"/>
</dbReference>
<accession>A0A914QEE0</accession>
<keyword evidence="1" id="KW-1185">Reference proteome</keyword>
<organism evidence="1 2">
    <name type="scientific">Panagrolaimus davidi</name>
    <dbReference type="NCBI Taxonomy" id="227884"/>
    <lineage>
        <taxon>Eukaryota</taxon>
        <taxon>Metazoa</taxon>
        <taxon>Ecdysozoa</taxon>
        <taxon>Nematoda</taxon>
        <taxon>Chromadorea</taxon>
        <taxon>Rhabditida</taxon>
        <taxon>Tylenchina</taxon>
        <taxon>Panagrolaimomorpha</taxon>
        <taxon>Panagrolaimoidea</taxon>
        <taxon>Panagrolaimidae</taxon>
        <taxon>Panagrolaimus</taxon>
    </lineage>
</organism>
<dbReference type="Gene3D" id="3.30.420.10">
    <property type="entry name" value="Ribonuclease H-like superfamily/Ribonuclease H"/>
    <property type="match status" value="1"/>
</dbReference>